<evidence type="ECO:0000313" key="6">
    <source>
        <dbReference type="Proteomes" id="UP001055172"/>
    </source>
</evidence>
<dbReference type="InterPro" id="IPR016166">
    <property type="entry name" value="FAD-bd_PCMH"/>
</dbReference>
<dbReference type="PROSITE" id="PS51257">
    <property type="entry name" value="PROKAR_LIPOPROTEIN"/>
    <property type="match status" value="1"/>
</dbReference>
<dbReference type="InterPro" id="IPR050432">
    <property type="entry name" value="FAD-linked_Oxidoreductases_BP"/>
</dbReference>
<sequence length="583" mass="63336">MELKVVSVALSLIYSLASAQSSGSCKLLPGDERWPSKTQWGSLNATVQGRLIATLPLPHVCHSQPFGAFSESACAEIKARWLNDQTFLNNPAEVMNPYVQNQSCDPFTPTSNTCDLGNYASYSIKVSGPDDVIAGVKFCRENNIRLVIKNTGHEYAHRSRLRLALTRFAGKSTGKGALSLWTHQLNTTEILPSYQSPDYNGPAVKLGAGVVGGLVYNVVGAAGFRILGGTCPTVGLAGGYTSGGGHSLLNGLYGMAADAVLEWEVVTAQGEHLTATPHTNADLYWALSGGGAGTFAVVLTMTTKIFPDGPIGSGSLTFNATDSNYWGGIEDIWSYLPQFVDAGPNTWDFGISPTGFQSLAITVPNRSSAEVRQLLQPLLDSLEKRNISYEYSPSESPTYLEHFSKRFGRGISGAGPANVQLASRLIPRASVVNTTQNTAIVDAMRAFVDNKHWSLGCHALNVKDIKHPDNAVLPKWREAIATCNIVSTWDWDVPWSEMQSRKELLVSTLIPRLENVTAGAGTYLNELEAQWRGDWKKELYADNYDRLLAIKSKYDPDHVFYAWTAVGSDSWVVDGSGRLCRTT</sequence>
<dbReference type="Pfam" id="PF08031">
    <property type="entry name" value="BBE"/>
    <property type="match status" value="1"/>
</dbReference>
<dbReference type="GO" id="GO:0016491">
    <property type="term" value="F:oxidoreductase activity"/>
    <property type="evidence" value="ECO:0007669"/>
    <property type="project" value="UniProtKB-KW"/>
</dbReference>
<keyword evidence="3" id="KW-0732">Signal</keyword>
<gene>
    <name evidence="5" type="ORF">ColLi_08256</name>
</gene>
<protein>
    <submittedName>
        <fullName evidence="5">FAD-linked oxidoreductase ZEB1</fullName>
    </submittedName>
</protein>
<dbReference type="Gene3D" id="3.30.465.10">
    <property type="match status" value="2"/>
</dbReference>
<dbReference type="PANTHER" id="PTHR13878">
    <property type="entry name" value="GULONOLACTONE OXIDASE"/>
    <property type="match status" value="1"/>
</dbReference>
<dbReference type="PANTHER" id="PTHR13878:SF91">
    <property type="entry name" value="FAD BINDING DOMAIN PROTEIN (AFU_ORTHOLOGUE AFUA_6G12070)-RELATED"/>
    <property type="match status" value="1"/>
</dbReference>
<feature type="chain" id="PRO_5041287585" evidence="3">
    <location>
        <begin position="20"/>
        <end position="583"/>
    </location>
</feature>
<reference evidence="5 6" key="1">
    <citation type="submission" date="2021-07" db="EMBL/GenBank/DDBJ databases">
        <title>Genome data of Colletotrichum spaethianum.</title>
        <authorList>
            <person name="Utami Y.D."/>
            <person name="Hiruma K."/>
        </authorList>
    </citation>
    <scope>NUCLEOTIDE SEQUENCE [LARGE SCALE GENOMIC DNA]</scope>
    <source>
        <strain evidence="5 6">MAFF 242679</strain>
    </source>
</reference>
<evidence type="ECO:0000256" key="1">
    <source>
        <dbReference type="ARBA" id="ARBA00005466"/>
    </source>
</evidence>
<organism evidence="5 6">
    <name type="scientific">Colletotrichum liriopes</name>
    <dbReference type="NCBI Taxonomy" id="708192"/>
    <lineage>
        <taxon>Eukaryota</taxon>
        <taxon>Fungi</taxon>
        <taxon>Dikarya</taxon>
        <taxon>Ascomycota</taxon>
        <taxon>Pezizomycotina</taxon>
        <taxon>Sordariomycetes</taxon>
        <taxon>Hypocreomycetidae</taxon>
        <taxon>Glomerellales</taxon>
        <taxon>Glomerellaceae</taxon>
        <taxon>Colletotrichum</taxon>
        <taxon>Colletotrichum spaethianum species complex</taxon>
    </lineage>
</organism>
<dbReference type="InterPro" id="IPR036318">
    <property type="entry name" value="FAD-bd_PCMH-like_sf"/>
</dbReference>
<evidence type="ECO:0000256" key="3">
    <source>
        <dbReference type="SAM" id="SignalP"/>
    </source>
</evidence>
<feature type="signal peptide" evidence="3">
    <location>
        <begin position="1"/>
        <end position="19"/>
    </location>
</feature>
<proteinExistence type="inferred from homology"/>
<dbReference type="InterPro" id="IPR016169">
    <property type="entry name" value="FAD-bd_PCMH_sub2"/>
</dbReference>
<dbReference type="SUPFAM" id="SSF56176">
    <property type="entry name" value="FAD-binding/transporter-associated domain-like"/>
    <property type="match status" value="1"/>
</dbReference>
<dbReference type="PROSITE" id="PS51387">
    <property type="entry name" value="FAD_PCMH"/>
    <property type="match status" value="1"/>
</dbReference>
<evidence type="ECO:0000313" key="5">
    <source>
        <dbReference type="EMBL" id="GJC85418.1"/>
    </source>
</evidence>
<dbReference type="AlphaFoldDB" id="A0AA37GSL3"/>
<dbReference type="InterPro" id="IPR006094">
    <property type="entry name" value="Oxid_FAD_bind_N"/>
</dbReference>
<evidence type="ECO:0000259" key="4">
    <source>
        <dbReference type="PROSITE" id="PS51387"/>
    </source>
</evidence>
<accession>A0AA37GSL3</accession>
<dbReference type="Pfam" id="PF01565">
    <property type="entry name" value="FAD_binding_4"/>
    <property type="match status" value="1"/>
</dbReference>
<evidence type="ECO:0000256" key="2">
    <source>
        <dbReference type="ARBA" id="ARBA00023002"/>
    </source>
</evidence>
<keyword evidence="6" id="KW-1185">Reference proteome</keyword>
<dbReference type="InterPro" id="IPR012951">
    <property type="entry name" value="BBE"/>
</dbReference>
<dbReference type="GO" id="GO:0071949">
    <property type="term" value="F:FAD binding"/>
    <property type="evidence" value="ECO:0007669"/>
    <property type="project" value="InterPro"/>
</dbReference>
<feature type="domain" description="FAD-binding PCMH-type" evidence="4">
    <location>
        <begin position="116"/>
        <end position="308"/>
    </location>
</feature>
<comment type="similarity">
    <text evidence="1">Belongs to the oxygen-dependent FAD-linked oxidoreductase family.</text>
</comment>
<keyword evidence="2" id="KW-0560">Oxidoreductase</keyword>
<comment type="caution">
    <text evidence="5">The sequence shown here is derived from an EMBL/GenBank/DDBJ whole genome shotgun (WGS) entry which is preliminary data.</text>
</comment>
<dbReference type="Proteomes" id="UP001055172">
    <property type="component" value="Unassembled WGS sequence"/>
</dbReference>
<dbReference type="EMBL" id="BPPX01000018">
    <property type="protein sequence ID" value="GJC85418.1"/>
    <property type="molecule type" value="Genomic_DNA"/>
</dbReference>
<name>A0AA37GSL3_9PEZI</name>